<dbReference type="InterPro" id="IPR002123">
    <property type="entry name" value="Plipid/glycerol_acylTrfase"/>
</dbReference>
<dbReference type="GO" id="GO:0016020">
    <property type="term" value="C:membrane"/>
    <property type="evidence" value="ECO:0007669"/>
    <property type="project" value="UniProtKB-SubCell"/>
</dbReference>
<evidence type="ECO:0000256" key="2">
    <source>
        <dbReference type="ARBA" id="ARBA00022679"/>
    </source>
</evidence>
<gene>
    <name evidence="9" type="ORF">HELGO_WM10623</name>
</gene>
<evidence type="ECO:0000256" key="7">
    <source>
        <dbReference type="ARBA" id="ARBA00023315"/>
    </source>
</evidence>
<keyword evidence="2 9" id="KW-0808">Transferase</keyword>
<accession>A0A6S6SGX3</accession>
<evidence type="ECO:0000256" key="3">
    <source>
        <dbReference type="ARBA" id="ARBA00022692"/>
    </source>
</evidence>
<keyword evidence="6" id="KW-0472">Membrane</keyword>
<evidence type="ECO:0000256" key="4">
    <source>
        <dbReference type="ARBA" id="ARBA00022989"/>
    </source>
</evidence>
<keyword evidence="3" id="KW-0812">Transmembrane</keyword>
<dbReference type="GO" id="GO:0003841">
    <property type="term" value="F:1-acylglycerol-3-phosphate O-acyltransferase activity"/>
    <property type="evidence" value="ECO:0007669"/>
    <property type="project" value="UniProtKB-EC"/>
</dbReference>
<proteinExistence type="predicted"/>
<dbReference type="PANTHER" id="PTHR23063">
    <property type="entry name" value="PHOSPHOLIPID ACYLTRANSFERASE"/>
    <property type="match status" value="1"/>
</dbReference>
<dbReference type="PANTHER" id="PTHR23063:SF52">
    <property type="entry name" value="LYSOPHOSPHATIDYLCHOLINE ACYLTRANSFERASE"/>
    <property type="match status" value="1"/>
</dbReference>
<dbReference type="Pfam" id="PF01553">
    <property type="entry name" value="Acyltransferase"/>
    <property type="match status" value="1"/>
</dbReference>
<name>A0A6S6SGX3_9GAMM</name>
<dbReference type="GO" id="GO:0006629">
    <property type="term" value="P:lipid metabolic process"/>
    <property type="evidence" value="ECO:0007669"/>
    <property type="project" value="UniProtKB-KW"/>
</dbReference>
<dbReference type="EMBL" id="CACVAY010000010">
    <property type="protein sequence ID" value="CAA6802048.1"/>
    <property type="molecule type" value="Genomic_DNA"/>
</dbReference>
<feature type="domain" description="Phospholipid/glycerol acyltransferase" evidence="8">
    <location>
        <begin position="67"/>
        <end position="179"/>
    </location>
</feature>
<keyword evidence="7 9" id="KW-0012">Acyltransferase</keyword>
<sequence length="249" mass="28162">MRLPLRLFFLTLHVFLGLFLTLLLAGLFRLDSQHPYYKRTTRWWLSQVCTIIGIKIRVHGEIADTPVMLVANHISWADIPVLASHSNPRFLSKSEVRKWPVIGWLADKSGTLFIQRGGTGSANNAISQLTQCLEQQQTVLVFPEGTTTNGKDVRKFHPRLLKAAIESQTPVQAVALRYTNIEGEHDEDFPFIGEQTLADNLLIILKKKCTIANIHFTPSIHPTLYTRDKLAKNAQETIKKLISIKKTEA</sequence>
<dbReference type="SMART" id="SM00563">
    <property type="entry name" value="PlsC"/>
    <property type="match status" value="1"/>
</dbReference>
<keyword evidence="5" id="KW-0443">Lipid metabolism</keyword>
<dbReference type="SUPFAM" id="SSF69593">
    <property type="entry name" value="Glycerol-3-phosphate (1)-acyltransferase"/>
    <property type="match status" value="1"/>
</dbReference>
<dbReference type="CDD" id="cd07989">
    <property type="entry name" value="LPLAT_AGPAT-like"/>
    <property type="match status" value="1"/>
</dbReference>
<evidence type="ECO:0000256" key="5">
    <source>
        <dbReference type="ARBA" id="ARBA00023098"/>
    </source>
</evidence>
<comment type="subcellular location">
    <subcellularLocation>
        <location evidence="1">Membrane</location>
    </subcellularLocation>
</comment>
<dbReference type="EC" id="2.3.1.51" evidence="9"/>
<dbReference type="AlphaFoldDB" id="A0A6S6SGX3"/>
<reference evidence="9" key="1">
    <citation type="submission" date="2020-01" db="EMBL/GenBank/DDBJ databases">
        <authorList>
            <person name="Meier V. D."/>
            <person name="Meier V D."/>
        </authorList>
    </citation>
    <scope>NUCLEOTIDE SEQUENCE</scope>
    <source>
        <strain evidence="9">HLG_WM_MAG_07</strain>
    </source>
</reference>
<evidence type="ECO:0000259" key="8">
    <source>
        <dbReference type="SMART" id="SM00563"/>
    </source>
</evidence>
<evidence type="ECO:0000256" key="1">
    <source>
        <dbReference type="ARBA" id="ARBA00004370"/>
    </source>
</evidence>
<protein>
    <submittedName>
        <fullName evidence="9">1-acyl-sn-glycerol-3-phosphate acyltransferase (EC)</fullName>
        <ecNumber evidence="9">2.3.1.51</ecNumber>
    </submittedName>
</protein>
<keyword evidence="4" id="KW-1133">Transmembrane helix</keyword>
<organism evidence="9">
    <name type="scientific">uncultured Thiotrichaceae bacterium</name>
    <dbReference type="NCBI Taxonomy" id="298394"/>
    <lineage>
        <taxon>Bacteria</taxon>
        <taxon>Pseudomonadati</taxon>
        <taxon>Pseudomonadota</taxon>
        <taxon>Gammaproteobacteria</taxon>
        <taxon>Thiotrichales</taxon>
        <taxon>Thiotrichaceae</taxon>
        <taxon>environmental samples</taxon>
    </lineage>
</organism>
<evidence type="ECO:0000313" key="9">
    <source>
        <dbReference type="EMBL" id="CAA6802048.1"/>
    </source>
</evidence>
<evidence type="ECO:0000256" key="6">
    <source>
        <dbReference type="ARBA" id="ARBA00023136"/>
    </source>
</evidence>